<name>A0A3G3IL22_9GAMM</name>
<proteinExistence type="predicted"/>
<gene>
    <name evidence="1" type="ORF">MS2017_0805</name>
</gene>
<accession>A0A3G3IL22</accession>
<sequence length="158" mass="17130">MVQVGQAPMKQQALVVRLSLGGGETQNVVASYVVGGIAAELSGDKFKNGEISVAFNRMFNDLAQVHKVMNTPKNTYNGWAAPTGVIFAEVGGALALVPHPFAKGIGYSMISTGGTMEIYDMKMSVDQVFEPNSSVIKLRNNMNEHYRKQEKSLEDIGF</sequence>
<dbReference type="AlphaFoldDB" id="A0A3G3IL22"/>
<organism evidence="1 2">
    <name type="scientific">Bathymodiolus thermophilus thioautotrophic gill symbiont</name>
    <dbReference type="NCBI Taxonomy" id="2360"/>
    <lineage>
        <taxon>Bacteria</taxon>
        <taxon>Pseudomonadati</taxon>
        <taxon>Pseudomonadota</taxon>
        <taxon>Gammaproteobacteria</taxon>
        <taxon>sulfur-oxidizing symbionts</taxon>
    </lineage>
</organism>
<dbReference type="EMBL" id="CP024634">
    <property type="protein sequence ID" value="AYQ56533.1"/>
    <property type="molecule type" value="Genomic_DNA"/>
</dbReference>
<dbReference type="Proteomes" id="UP000278334">
    <property type="component" value="Chromosome"/>
</dbReference>
<protein>
    <submittedName>
        <fullName evidence="1">Uncharacterized protein</fullName>
    </submittedName>
</protein>
<evidence type="ECO:0000313" key="1">
    <source>
        <dbReference type="EMBL" id="AYQ56533.1"/>
    </source>
</evidence>
<dbReference type="KEGG" id="bthg:MS2017_0805"/>
<evidence type="ECO:0000313" key="2">
    <source>
        <dbReference type="Proteomes" id="UP000278334"/>
    </source>
</evidence>
<reference evidence="1 2" key="1">
    <citation type="submission" date="2017-11" db="EMBL/GenBank/DDBJ databases">
        <title>Genome sequence of the bacterial symbiont EPR9N from a vent mussel Bathymodiolus thermophilus.</title>
        <authorList>
            <person name="Won Y.-J."/>
        </authorList>
    </citation>
    <scope>NUCLEOTIDE SEQUENCE [LARGE SCALE GENOMIC DNA]</scope>
    <source>
        <strain evidence="1 2">EPR9N</strain>
    </source>
</reference>
<dbReference type="RefSeq" id="WP_122951338.1">
    <property type="nucleotide sequence ID" value="NZ_CP024634.1"/>
</dbReference>